<feature type="non-terminal residue" evidence="4">
    <location>
        <position position="1"/>
    </location>
</feature>
<dbReference type="InterPro" id="IPR003587">
    <property type="entry name" value="Hint_dom_N"/>
</dbReference>
<dbReference type="InterPro" id="IPR006142">
    <property type="entry name" value="INTEIN"/>
</dbReference>
<organism evidence="4">
    <name type="scientific">marine sediment metagenome</name>
    <dbReference type="NCBI Taxonomy" id="412755"/>
    <lineage>
        <taxon>unclassified sequences</taxon>
        <taxon>metagenomes</taxon>
        <taxon>ecological metagenomes</taxon>
    </lineage>
</organism>
<dbReference type="Gene3D" id="3.10.28.10">
    <property type="entry name" value="Homing endonucleases"/>
    <property type="match status" value="1"/>
</dbReference>
<dbReference type="AlphaFoldDB" id="A0A0F8Y177"/>
<dbReference type="EMBL" id="LAZR01056049">
    <property type="protein sequence ID" value="KKK75023.1"/>
    <property type="molecule type" value="Genomic_DNA"/>
</dbReference>
<reference evidence="4" key="1">
    <citation type="journal article" date="2015" name="Nature">
        <title>Complex archaea that bridge the gap between prokaryotes and eukaryotes.</title>
        <authorList>
            <person name="Spang A."/>
            <person name="Saw J.H."/>
            <person name="Jorgensen S.L."/>
            <person name="Zaremba-Niedzwiedzka K."/>
            <person name="Martijn J."/>
            <person name="Lind A.E."/>
            <person name="van Eijk R."/>
            <person name="Schleper C."/>
            <person name="Guy L."/>
            <person name="Ettema T.J."/>
        </authorList>
    </citation>
    <scope>NUCLEOTIDE SEQUENCE</scope>
</reference>
<accession>A0A0F8Y177</accession>
<dbReference type="GO" id="GO:0016539">
    <property type="term" value="P:intein-mediated protein splicing"/>
    <property type="evidence" value="ECO:0007669"/>
    <property type="project" value="InterPro"/>
</dbReference>
<dbReference type="SUPFAM" id="SSF55608">
    <property type="entry name" value="Homing endonucleases"/>
    <property type="match status" value="1"/>
</dbReference>
<protein>
    <recommendedName>
        <fullName evidence="3">DOD-type homing endonuclease domain-containing protein</fullName>
    </recommendedName>
</protein>
<feature type="domain" description="DOD-type homing endonuclease" evidence="3">
    <location>
        <begin position="157"/>
        <end position="295"/>
    </location>
</feature>
<proteinExistence type="predicted"/>
<gene>
    <name evidence="4" type="ORF">LCGC14_2877900</name>
</gene>
<keyword evidence="2" id="KW-0651">Protein splicing</keyword>
<dbReference type="PROSITE" id="PS50817">
    <property type="entry name" value="INTEIN_N_TER"/>
    <property type="match status" value="1"/>
</dbReference>
<dbReference type="InterPro" id="IPR004042">
    <property type="entry name" value="Intein_endonuc_central"/>
</dbReference>
<dbReference type="SUPFAM" id="SSF51294">
    <property type="entry name" value="Hedgehog/intein (Hint) domain"/>
    <property type="match status" value="1"/>
</dbReference>
<evidence type="ECO:0000256" key="2">
    <source>
        <dbReference type="ARBA" id="ARBA00023000"/>
    </source>
</evidence>
<evidence type="ECO:0000256" key="1">
    <source>
        <dbReference type="ARBA" id="ARBA00022813"/>
    </source>
</evidence>
<dbReference type="CDD" id="cd00081">
    <property type="entry name" value="Hint"/>
    <property type="match status" value="1"/>
</dbReference>
<dbReference type="PRINTS" id="PR00379">
    <property type="entry name" value="INTEIN"/>
</dbReference>
<sequence>TGEMEHIDKELLDGLMLNQALLNGEAPGYMCHDEETEVLTDDGFKRLDLIHEEDKIMCFDKTSSSVRLESPHKLHTYDHDGELIHFSGKQLDVMVTPNHKMLVRLQGSNDWKTVLAEDVKPGMRFLAHSKYEPDFEIEDEIHIDETISINTEKYFEYAGYYLSEGHMSCQKGNYQISISQSKKTRVLQTMASCVGNMGMKYSEYDYDNRSTNSLTICNKKFVEHMKENFGSHAENKSIPPWMKNAPIPYLSILLKALLDGDGQTIVHQNTKNHVYTTISEDLADDVQEIAFKCGYNVRKVVHVDTSKDVNSKSRLLYRVKFSKGKWSKGNEPRLKKEHISKVSYNGKVWCFSTSTGFFVTRRNGKIGIHGNSAQVGVETLIRRIEAWRTT</sequence>
<evidence type="ECO:0000259" key="3">
    <source>
        <dbReference type="PROSITE" id="PS50819"/>
    </source>
</evidence>
<name>A0A0F8Y177_9ZZZZ</name>
<evidence type="ECO:0000313" key="4">
    <source>
        <dbReference type="EMBL" id="KKK75023.1"/>
    </source>
</evidence>
<dbReference type="InterPro" id="IPR027434">
    <property type="entry name" value="Homing_endonucl"/>
</dbReference>
<dbReference type="GO" id="GO:0004519">
    <property type="term" value="F:endonuclease activity"/>
    <property type="evidence" value="ECO:0007669"/>
    <property type="project" value="InterPro"/>
</dbReference>
<comment type="caution">
    <text evidence="4">The sequence shown here is derived from an EMBL/GenBank/DDBJ whole genome shotgun (WGS) entry which is preliminary data.</text>
</comment>
<dbReference type="SMART" id="SM00306">
    <property type="entry name" value="HintN"/>
    <property type="match status" value="1"/>
</dbReference>
<dbReference type="InterPro" id="IPR036844">
    <property type="entry name" value="Hint_dom_sf"/>
</dbReference>
<keyword evidence="1" id="KW-0068">Autocatalytic cleavage</keyword>
<dbReference type="PROSITE" id="PS50819">
    <property type="entry name" value="INTEIN_ENDONUCLEASE"/>
    <property type="match status" value="1"/>
</dbReference>
<feature type="non-terminal residue" evidence="4">
    <location>
        <position position="390"/>
    </location>
</feature>
<dbReference type="InterPro" id="IPR006141">
    <property type="entry name" value="Intein_N"/>
</dbReference>